<sequence>MAELDQQVPTTSSFRPAIERAVVKMKRIHRFTRQFSIFIHTDEENKRTPVPPKEEETNEDSLFKYPGDLRAVKRKRNLPIQSNKTSSVGAKRKMMAHQKSIREGEDAEGSSEISKADNKEAGKEQEPEEDDEK</sequence>
<dbReference type="OMA" id="HCEDENG"/>
<feature type="compositionally biased region" description="Basic and acidic residues" evidence="1">
    <location>
        <begin position="42"/>
        <end position="55"/>
    </location>
</feature>
<feature type="region of interest" description="Disordered" evidence="1">
    <location>
        <begin position="42"/>
        <end position="62"/>
    </location>
</feature>
<feature type="compositionally biased region" description="Basic and acidic residues" evidence="1">
    <location>
        <begin position="114"/>
        <end position="125"/>
    </location>
</feature>
<accession>A0AAE8ZMM3</accession>
<dbReference type="Proteomes" id="UP000827892">
    <property type="component" value="Chromosome X"/>
</dbReference>
<organism evidence="2 3">
    <name type="scientific">Caenorhabditis briggsae</name>
    <dbReference type="NCBI Taxonomy" id="6238"/>
    <lineage>
        <taxon>Eukaryota</taxon>
        <taxon>Metazoa</taxon>
        <taxon>Ecdysozoa</taxon>
        <taxon>Nematoda</taxon>
        <taxon>Chromadorea</taxon>
        <taxon>Rhabditida</taxon>
        <taxon>Rhabditina</taxon>
        <taxon>Rhabditomorpha</taxon>
        <taxon>Rhabditoidea</taxon>
        <taxon>Rhabditidae</taxon>
        <taxon>Peloderinae</taxon>
        <taxon>Caenorhabditis</taxon>
    </lineage>
</organism>
<evidence type="ECO:0000313" key="3">
    <source>
        <dbReference type="Proteomes" id="UP000827892"/>
    </source>
</evidence>
<feature type="compositionally biased region" description="Polar residues" evidence="1">
    <location>
        <begin position="79"/>
        <end position="88"/>
    </location>
</feature>
<evidence type="ECO:0000256" key="1">
    <source>
        <dbReference type="SAM" id="MobiDB-lite"/>
    </source>
</evidence>
<name>A0AAE8ZMM3_CAEBR</name>
<protein>
    <submittedName>
        <fullName evidence="2">Uncharacterized protein</fullName>
    </submittedName>
</protein>
<dbReference type="EMBL" id="CP090896">
    <property type="protein sequence ID" value="ULT80667.1"/>
    <property type="molecule type" value="Genomic_DNA"/>
</dbReference>
<dbReference type="KEGG" id="cbr:CBG_02092"/>
<feature type="region of interest" description="Disordered" evidence="1">
    <location>
        <begin position="74"/>
        <end position="133"/>
    </location>
</feature>
<dbReference type="AlphaFoldDB" id="A0AAE8ZMM3"/>
<evidence type="ECO:0000313" key="2">
    <source>
        <dbReference type="EMBL" id="ULT80667.1"/>
    </source>
</evidence>
<gene>
    <name evidence="2" type="ORF">L3Y34_010905</name>
</gene>
<proteinExistence type="predicted"/>
<reference evidence="2 3" key="1">
    <citation type="submission" date="2022-05" db="EMBL/GenBank/DDBJ databases">
        <title>Chromosome-level reference genomes for two strains of Caenorhabditis briggsae: an improved platform for comparative genomics.</title>
        <authorList>
            <person name="Stevens L."/>
            <person name="Andersen E.C."/>
        </authorList>
    </citation>
    <scope>NUCLEOTIDE SEQUENCE [LARGE SCALE GENOMIC DNA]</scope>
    <source>
        <strain evidence="2">QX1410_ONT</strain>
        <tissue evidence="2">Whole-organism</tissue>
    </source>
</reference>